<comment type="cofactor">
    <cofactor evidence="1">
        <name>Mg(2+)</name>
        <dbReference type="ChEBI" id="CHEBI:18420"/>
    </cofactor>
</comment>
<evidence type="ECO:0000256" key="7">
    <source>
        <dbReference type="RuleBase" id="RU004466"/>
    </source>
</evidence>
<evidence type="ECO:0000313" key="9">
    <source>
        <dbReference type="Proteomes" id="UP000077755"/>
    </source>
</evidence>
<evidence type="ECO:0000256" key="2">
    <source>
        <dbReference type="ARBA" id="ARBA00006706"/>
    </source>
</evidence>
<reference evidence="8" key="1">
    <citation type="journal article" date="2016" name="Nat. Genet.">
        <title>A high-quality carrot genome assembly provides new insights into carotenoid accumulation and asterid genome evolution.</title>
        <authorList>
            <person name="Iorizzo M."/>
            <person name="Ellison S."/>
            <person name="Senalik D."/>
            <person name="Zeng P."/>
            <person name="Satapoomin P."/>
            <person name="Huang J."/>
            <person name="Bowman M."/>
            <person name="Iovene M."/>
            <person name="Sanseverino W."/>
            <person name="Cavagnaro P."/>
            <person name="Yildiz M."/>
            <person name="Macko-Podgorni A."/>
            <person name="Moranska E."/>
            <person name="Grzebelus E."/>
            <person name="Grzebelus D."/>
            <person name="Ashrafi H."/>
            <person name="Zheng Z."/>
            <person name="Cheng S."/>
            <person name="Spooner D."/>
            <person name="Van Deynze A."/>
            <person name="Simon P."/>
        </authorList>
    </citation>
    <scope>NUCLEOTIDE SEQUENCE</scope>
    <source>
        <tissue evidence="8">Leaf</tissue>
    </source>
</reference>
<proteinExistence type="inferred from homology"/>
<dbReference type="InterPro" id="IPR000092">
    <property type="entry name" value="Polyprenyl_synt"/>
</dbReference>
<dbReference type="GO" id="GO:0046872">
    <property type="term" value="F:metal ion binding"/>
    <property type="evidence" value="ECO:0007669"/>
    <property type="project" value="UniProtKB-KW"/>
</dbReference>
<comment type="similarity">
    <text evidence="2 7">Belongs to the FPP/GGPP synthase family.</text>
</comment>
<evidence type="ECO:0000256" key="5">
    <source>
        <dbReference type="ARBA" id="ARBA00022842"/>
    </source>
</evidence>
<organism evidence="8 9">
    <name type="scientific">Daucus carota subsp. sativus</name>
    <name type="common">Carrot</name>
    <dbReference type="NCBI Taxonomy" id="79200"/>
    <lineage>
        <taxon>Eukaryota</taxon>
        <taxon>Viridiplantae</taxon>
        <taxon>Streptophyta</taxon>
        <taxon>Embryophyta</taxon>
        <taxon>Tracheophyta</taxon>
        <taxon>Spermatophyta</taxon>
        <taxon>Magnoliopsida</taxon>
        <taxon>eudicotyledons</taxon>
        <taxon>Gunneridae</taxon>
        <taxon>Pentapetalae</taxon>
        <taxon>asterids</taxon>
        <taxon>campanulids</taxon>
        <taxon>Apiales</taxon>
        <taxon>Apiaceae</taxon>
        <taxon>Apioideae</taxon>
        <taxon>Scandiceae</taxon>
        <taxon>Daucinae</taxon>
        <taxon>Daucus</taxon>
        <taxon>Daucus sect. Daucus</taxon>
    </lineage>
</organism>
<evidence type="ECO:0000313" key="8">
    <source>
        <dbReference type="EMBL" id="WOG86978.1"/>
    </source>
</evidence>
<dbReference type="GO" id="GO:1990234">
    <property type="term" value="C:transferase complex"/>
    <property type="evidence" value="ECO:0007669"/>
    <property type="project" value="TreeGrafter"/>
</dbReference>
<evidence type="ECO:0000256" key="4">
    <source>
        <dbReference type="ARBA" id="ARBA00022723"/>
    </source>
</evidence>
<reference evidence="8" key="2">
    <citation type="submission" date="2022-03" db="EMBL/GenBank/DDBJ databases">
        <title>Draft title - Genomic analysis of global carrot germplasm unveils the trajectory of domestication and the origin of high carotenoid orange carrot.</title>
        <authorList>
            <person name="Iorizzo M."/>
            <person name="Ellison S."/>
            <person name="Senalik D."/>
            <person name="Macko-Podgorni A."/>
            <person name="Grzebelus D."/>
            <person name="Bostan H."/>
            <person name="Rolling W."/>
            <person name="Curaba J."/>
            <person name="Simon P."/>
        </authorList>
    </citation>
    <scope>NUCLEOTIDE SEQUENCE</scope>
    <source>
        <tissue evidence="8">Leaf</tissue>
    </source>
</reference>
<dbReference type="GO" id="GO:0004659">
    <property type="term" value="F:prenyltransferase activity"/>
    <property type="evidence" value="ECO:0007669"/>
    <property type="project" value="InterPro"/>
</dbReference>
<dbReference type="Proteomes" id="UP000077755">
    <property type="component" value="Chromosome 2"/>
</dbReference>
<gene>
    <name evidence="8" type="ORF">DCAR_0206197</name>
</gene>
<dbReference type="Pfam" id="PF00348">
    <property type="entry name" value="polyprenyl_synt"/>
    <property type="match status" value="1"/>
</dbReference>
<accession>A0AAF0WF33</accession>
<dbReference type="AlphaFoldDB" id="A0AAF0WF33"/>
<dbReference type="GO" id="GO:0006744">
    <property type="term" value="P:ubiquinone biosynthetic process"/>
    <property type="evidence" value="ECO:0007669"/>
    <property type="project" value="TreeGrafter"/>
</dbReference>
<evidence type="ECO:0000256" key="1">
    <source>
        <dbReference type="ARBA" id="ARBA00001946"/>
    </source>
</evidence>
<keyword evidence="5" id="KW-0460">Magnesium</keyword>
<sequence>MFGRECARILRARSCSTRLVFPSNQYCWVLGDIRAASPIYNENSISASRAIHNVGLAVKSQILPELEVPLNPFSLVADEYAILADSLQKMIVTELPKLASDADLFFNMMMTERRFQPSVLLLMEKAMNVPTSTQDSEQCLDSSPLVFSFGHQSIHAIAEMSNIYYHVRHNMLDDGDTRYHPSSLKFVLDIKLSVLLGDFMLSKIFVILASTENSEVQSILSRVIEHLVLGQAMEMTSSSQQLCSIANYLEMVYNKKASLLANSCKAIAILSGKDEEVTTMAFDYGKYLVYAYQLMDDIADITGRSATSGNLSSNFSRGMLGSPMLYAIEEFPQLRTFVDRGFKNPSELDLALEYLKKSRGMQRTRELATKYAGLALEAIESLPRSNNKDTEVWRRALVDLAQNIIRSSQVSKDICWV</sequence>
<dbReference type="KEGG" id="dcr:108206999"/>
<dbReference type="EMBL" id="CP093344">
    <property type="protein sequence ID" value="WOG86978.1"/>
    <property type="molecule type" value="Genomic_DNA"/>
</dbReference>
<evidence type="ECO:0000256" key="3">
    <source>
        <dbReference type="ARBA" id="ARBA00022679"/>
    </source>
</evidence>
<dbReference type="SUPFAM" id="SSF48576">
    <property type="entry name" value="Terpenoid synthases"/>
    <property type="match status" value="1"/>
</dbReference>
<keyword evidence="4" id="KW-0479">Metal-binding</keyword>
<name>A0AAF0WF33_DAUCS</name>
<keyword evidence="6" id="KW-0414">Isoprene biosynthesis</keyword>
<protein>
    <submittedName>
        <fullName evidence="8">Uncharacterized protein</fullName>
    </submittedName>
</protein>
<dbReference type="PANTHER" id="PTHR12001">
    <property type="entry name" value="GERANYLGERANYL PYROPHOSPHATE SYNTHASE"/>
    <property type="match status" value="1"/>
</dbReference>
<keyword evidence="9" id="KW-1185">Reference proteome</keyword>
<dbReference type="Gene3D" id="1.10.600.10">
    <property type="entry name" value="Farnesyl Diphosphate Synthase"/>
    <property type="match status" value="1"/>
</dbReference>
<dbReference type="CDD" id="cd00867">
    <property type="entry name" value="Trans_IPPS"/>
    <property type="match status" value="1"/>
</dbReference>
<evidence type="ECO:0000256" key="6">
    <source>
        <dbReference type="ARBA" id="ARBA00023229"/>
    </source>
</evidence>
<dbReference type="PANTHER" id="PTHR12001:SF69">
    <property type="entry name" value="ALL TRANS-POLYPRENYL-DIPHOSPHATE SYNTHASE PDSS1"/>
    <property type="match status" value="1"/>
</dbReference>
<keyword evidence="3 7" id="KW-0808">Transferase</keyword>
<dbReference type="GO" id="GO:0008299">
    <property type="term" value="P:isoprenoid biosynthetic process"/>
    <property type="evidence" value="ECO:0007669"/>
    <property type="project" value="UniProtKB-KW"/>
</dbReference>
<dbReference type="InterPro" id="IPR008949">
    <property type="entry name" value="Isoprenoid_synthase_dom_sf"/>
</dbReference>